<feature type="compositionally biased region" description="Low complexity" evidence="1">
    <location>
        <begin position="462"/>
        <end position="471"/>
    </location>
</feature>
<feature type="region of interest" description="Disordered" evidence="1">
    <location>
        <begin position="430"/>
        <end position="476"/>
    </location>
</feature>
<evidence type="ECO:0000313" key="3">
    <source>
        <dbReference type="Proteomes" id="UP000218209"/>
    </source>
</evidence>
<dbReference type="AlphaFoldDB" id="A0A1X6NN70"/>
<evidence type="ECO:0000256" key="1">
    <source>
        <dbReference type="SAM" id="MobiDB-lite"/>
    </source>
</evidence>
<evidence type="ECO:0000313" key="2">
    <source>
        <dbReference type="EMBL" id="OSX70037.1"/>
    </source>
</evidence>
<name>A0A1X6NN70_PORUM</name>
<gene>
    <name evidence="2" type="ORF">BU14_0942s0001</name>
</gene>
<dbReference type="Proteomes" id="UP000218209">
    <property type="component" value="Unassembled WGS sequence"/>
</dbReference>
<keyword evidence="3" id="KW-1185">Reference proteome</keyword>
<proteinExistence type="predicted"/>
<sequence>MQNVLQELGLNVAAQSAADAVAVPPSGAQPANADVSNSAAATPASPPSVQLSGSDEPVPESVQQMMLDSFFSQEEGKERRAGQARAAAAAGFAPTPVAGGPIINTGMATVDGTCSSTPSPAESETVLVPAANQVGTQPRSGAVADDAGERAQGRRLRNRSGASGGSGIHRPRQSASVEPAFEFSTLRPFTHYAKSTESFVSLWMLSVVALWPQAGASAKRRRLNAEGADCPGAGENSAEGTNVAEKTWMTRIRTACAFADFIGRTVCIHDGDERPSDAEIDRGVRKFFTCMTPFTKLTIIAFLKCRRAGYSIAGRAQTLTPVTLKDYTSGLSFLFAEAKLDGPLGVVPLVKDCPERNSPWQMKGVAELNNEKKVRADPGTFIGNPMATADVKNFRGAANKEARQCGEQSLSSAPVTPEIMAALHAELFRSHLSPPSPPAPHARPTPSAPSDPAPLSNGCMEAAPASSPPASQGKSLRVKAARLSGYSPPSVGQADMLTYVYYVVAFLTLARPVTINYMTFDDVTFPDLKLAENFEFFQRHKHHRFVNLRLRLTKTGTSTTDVMTVRLFSFFTQVSAKDERELGQMGWVHCRSEHLNFPQLFHALLLFACSAPGVGMDVNILLQQPLFPSLLVRSVSGAVRLFKSRSETEINTRFLADLTRIGQDLMNGERACRLYGFRRGGAQALLDATGLFEQVMRLGGWSASSGSFFRYVAAMNTRGTLRSTLRSFRQDEITQVVAQVTASFGMWTSGVVRDVCLRAIGGDGVIDHDAIAAIKSDHVKKLCSLLCQCVLTLRFGTVAAYTSDEEK</sequence>
<feature type="region of interest" description="Disordered" evidence="1">
    <location>
        <begin position="134"/>
        <end position="175"/>
    </location>
</feature>
<dbReference type="EMBL" id="KV919328">
    <property type="protein sequence ID" value="OSX70037.1"/>
    <property type="molecule type" value="Genomic_DNA"/>
</dbReference>
<accession>A0A1X6NN70</accession>
<protein>
    <submittedName>
        <fullName evidence="2">Uncharacterized protein</fullName>
    </submittedName>
</protein>
<feature type="region of interest" description="Disordered" evidence="1">
    <location>
        <begin position="23"/>
        <end position="61"/>
    </location>
</feature>
<reference evidence="2 3" key="1">
    <citation type="submission" date="2017-03" db="EMBL/GenBank/DDBJ databases">
        <title>WGS assembly of Porphyra umbilicalis.</title>
        <authorList>
            <person name="Brawley S.H."/>
            <person name="Blouin N.A."/>
            <person name="Ficko-Blean E."/>
            <person name="Wheeler G.L."/>
            <person name="Lohr M."/>
            <person name="Goodson H.V."/>
            <person name="Jenkins J.W."/>
            <person name="Blaby-Haas C.E."/>
            <person name="Helliwell K.E."/>
            <person name="Chan C."/>
            <person name="Marriage T."/>
            <person name="Bhattacharya D."/>
            <person name="Klein A.S."/>
            <person name="Badis Y."/>
            <person name="Brodie J."/>
            <person name="Cao Y."/>
            <person name="Collen J."/>
            <person name="Dittami S.M."/>
            <person name="Gachon C.M."/>
            <person name="Green B.R."/>
            <person name="Karpowicz S."/>
            <person name="Kim J.W."/>
            <person name="Kudahl U."/>
            <person name="Lin S."/>
            <person name="Michel G."/>
            <person name="Mittag M."/>
            <person name="Olson B.J."/>
            <person name="Pangilinan J."/>
            <person name="Peng Y."/>
            <person name="Qiu H."/>
            <person name="Shu S."/>
            <person name="Singer J.T."/>
            <person name="Smith A.G."/>
            <person name="Sprecher B.N."/>
            <person name="Wagner V."/>
            <person name="Wang W."/>
            <person name="Wang Z.-Y."/>
            <person name="Yan J."/>
            <person name="Yarish C."/>
            <person name="Zoeuner-Riek S."/>
            <person name="Zhuang Y."/>
            <person name="Zou Y."/>
            <person name="Lindquist E.A."/>
            <person name="Grimwood J."/>
            <person name="Barry K."/>
            <person name="Rokhsar D.S."/>
            <person name="Schmutz J."/>
            <person name="Stiller J.W."/>
            <person name="Grossman A.R."/>
            <person name="Prochnik S.E."/>
        </authorList>
    </citation>
    <scope>NUCLEOTIDE SEQUENCE [LARGE SCALE GENOMIC DNA]</scope>
    <source>
        <strain evidence="2">4086291</strain>
    </source>
</reference>
<feature type="compositionally biased region" description="Pro residues" evidence="1">
    <location>
        <begin position="434"/>
        <end position="452"/>
    </location>
</feature>
<organism evidence="2 3">
    <name type="scientific">Porphyra umbilicalis</name>
    <name type="common">Purple laver</name>
    <name type="synonym">Red alga</name>
    <dbReference type="NCBI Taxonomy" id="2786"/>
    <lineage>
        <taxon>Eukaryota</taxon>
        <taxon>Rhodophyta</taxon>
        <taxon>Bangiophyceae</taxon>
        <taxon>Bangiales</taxon>
        <taxon>Bangiaceae</taxon>
        <taxon>Porphyra</taxon>
    </lineage>
</organism>